<evidence type="ECO:0000313" key="2">
    <source>
        <dbReference type="EMBL" id="MCC0176093.1"/>
    </source>
</evidence>
<reference evidence="2" key="1">
    <citation type="journal article" date="2021" name="Antonie Van Leeuwenhoek">
        <title>Draft genome and description of Waterburya agarophytonicola gen. nov. sp. nov. (Pleurocapsales, Cyanobacteria): a seaweed symbiont.</title>
        <authorList>
            <person name="Bonthond G."/>
            <person name="Shalygin S."/>
            <person name="Bayer T."/>
            <person name="Weinberger F."/>
        </authorList>
    </citation>
    <scope>NUCLEOTIDE SEQUENCE</scope>
    <source>
        <strain evidence="2">KI4</strain>
    </source>
</reference>
<name>A0A964BPG3_9CYAN</name>
<comment type="caution">
    <text evidence="2">The sequence shown here is derived from an EMBL/GenBank/DDBJ whole genome shotgun (WGS) entry which is preliminary data.</text>
</comment>
<keyword evidence="1" id="KW-0472">Membrane</keyword>
<gene>
    <name evidence="2" type="ORF">I4641_03750</name>
</gene>
<evidence type="ECO:0000256" key="1">
    <source>
        <dbReference type="SAM" id="Phobius"/>
    </source>
</evidence>
<keyword evidence="1" id="KW-1133">Transmembrane helix</keyword>
<feature type="transmembrane region" description="Helical" evidence="1">
    <location>
        <begin position="66"/>
        <end position="95"/>
    </location>
</feature>
<proteinExistence type="predicted"/>
<feature type="transmembrane region" description="Helical" evidence="1">
    <location>
        <begin position="169"/>
        <end position="187"/>
    </location>
</feature>
<feature type="transmembrane region" description="Helical" evidence="1">
    <location>
        <begin position="199"/>
        <end position="216"/>
    </location>
</feature>
<sequence>MREKYTALPMFKSWLDKGKQHFNRIPILIWLNAITVVFLSILSLYARIRSKGAGIESLFSDPFYIGIFYLGWFTSISEIMWCSSIAICIFSGILLPSSNRQFKIFLFGSSLVMLLLFFDDRFRSTLILCAFFGTCKVVKLGVYSFYGLIIIFYAWLFRHTIRQTPYIPLLVSFCLFGFSSAIDITPISSRGIHAMLEDGTKLIGLINLTIYFWWICHQEISKNLRK</sequence>
<feature type="transmembrane region" description="Helical" evidence="1">
    <location>
        <begin position="27"/>
        <end position="46"/>
    </location>
</feature>
<feature type="transmembrane region" description="Helical" evidence="1">
    <location>
        <begin position="138"/>
        <end position="157"/>
    </location>
</feature>
<keyword evidence="1" id="KW-0812">Transmembrane</keyword>
<evidence type="ECO:0000313" key="3">
    <source>
        <dbReference type="Proteomes" id="UP000729733"/>
    </source>
</evidence>
<organism evidence="2 3">
    <name type="scientific">Waterburya agarophytonicola KI4</name>
    <dbReference type="NCBI Taxonomy" id="2874699"/>
    <lineage>
        <taxon>Bacteria</taxon>
        <taxon>Bacillati</taxon>
        <taxon>Cyanobacteriota</taxon>
        <taxon>Cyanophyceae</taxon>
        <taxon>Pleurocapsales</taxon>
        <taxon>Hyellaceae</taxon>
        <taxon>Waterburya</taxon>
        <taxon>Waterburya agarophytonicola</taxon>
    </lineage>
</organism>
<keyword evidence="3" id="KW-1185">Reference proteome</keyword>
<protein>
    <submittedName>
        <fullName evidence="2">Uncharacterized protein</fullName>
    </submittedName>
</protein>
<accession>A0A964BPG3</accession>
<feature type="transmembrane region" description="Helical" evidence="1">
    <location>
        <begin position="102"/>
        <end position="118"/>
    </location>
</feature>
<dbReference type="Proteomes" id="UP000729733">
    <property type="component" value="Unassembled WGS sequence"/>
</dbReference>
<dbReference type="AlphaFoldDB" id="A0A964BPG3"/>
<dbReference type="EMBL" id="JADWDC010000006">
    <property type="protein sequence ID" value="MCC0176093.1"/>
    <property type="molecule type" value="Genomic_DNA"/>
</dbReference>